<dbReference type="InterPro" id="IPR035965">
    <property type="entry name" value="PAS-like_dom_sf"/>
</dbReference>
<feature type="domain" description="Response regulatory" evidence="8">
    <location>
        <begin position="598"/>
        <end position="711"/>
    </location>
</feature>
<accession>A0AA48WCP4</accession>
<keyword evidence="3 6" id="KW-0597">Phosphoprotein</keyword>
<dbReference type="InterPro" id="IPR036097">
    <property type="entry name" value="HisK_dim/P_sf"/>
</dbReference>
<protein>
    <recommendedName>
        <fullName evidence="2">histidine kinase</fullName>
        <ecNumber evidence="2">2.7.13.3</ecNumber>
    </recommendedName>
</protein>
<dbReference type="SMART" id="SM00091">
    <property type="entry name" value="PAS"/>
    <property type="match status" value="2"/>
</dbReference>
<evidence type="ECO:0000256" key="3">
    <source>
        <dbReference type="ARBA" id="ARBA00022553"/>
    </source>
</evidence>
<dbReference type="PROSITE" id="PS50112">
    <property type="entry name" value="PAS"/>
    <property type="match status" value="2"/>
</dbReference>
<reference evidence="11 12" key="1">
    <citation type="submission" date="2020-11" db="EMBL/GenBank/DDBJ databases">
        <authorList>
            <person name="Sun Q."/>
        </authorList>
    </citation>
    <scope>NUCLEOTIDE SEQUENCE [LARGE SCALE GENOMIC DNA]</scope>
    <source>
        <strain evidence="11 12">P8398</strain>
    </source>
</reference>
<gene>
    <name evidence="11" type="ORF">IV454_28275</name>
</gene>
<dbReference type="PROSITE" id="PS50113">
    <property type="entry name" value="PAC"/>
    <property type="match status" value="2"/>
</dbReference>
<keyword evidence="4" id="KW-0808">Transferase</keyword>
<evidence type="ECO:0000259" key="7">
    <source>
        <dbReference type="PROSITE" id="PS50109"/>
    </source>
</evidence>
<dbReference type="Gene3D" id="1.10.287.130">
    <property type="match status" value="1"/>
</dbReference>
<feature type="domain" description="PAS" evidence="9">
    <location>
        <begin position="48"/>
        <end position="103"/>
    </location>
</feature>
<dbReference type="SUPFAM" id="SSF55874">
    <property type="entry name" value="ATPase domain of HSP90 chaperone/DNA topoisomerase II/histidine kinase"/>
    <property type="match status" value="1"/>
</dbReference>
<feature type="domain" description="Histidine kinase" evidence="7">
    <location>
        <begin position="322"/>
        <end position="565"/>
    </location>
</feature>
<dbReference type="SMART" id="SM00388">
    <property type="entry name" value="HisKA"/>
    <property type="match status" value="1"/>
</dbReference>
<dbReference type="EMBL" id="CP065053">
    <property type="protein sequence ID" value="QPI49303.1"/>
    <property type="molecule type" value="Genomic_DNA"/>
</dbReference>
<dbReference type="InterPro" id="IPR003594">
    <property type="entry name" value="HATPase_dom"/>
</dbReference>
<dbReference type="InterPro" id="IPR036890">
    <property type="entry name" value="HATPase_C_sf"/>
</dbReference>
<dbReference type="Gene3D" id="3.30.450.20">
    <property type="entry name" value="PAS domain"/>
    <property type="match status" value="2"/>
</dbReference>
<dbReference type="Pfam" id="PF02518">
    <property type="entry name" value="HATPase_c"/>
    <property type="match status" value="1"/>
</dbReference>
<evidence type="ECO:0000256" key="5">
    <source>
        <dbReference type="ARBA" id="ARBA00022777"/>
    </source>
</evidence>
<feature type="modified residue" description="4-aspartylphosphate" evidence="6">
    <location>
        <position position="770"/>
    </location>
</feature>
<evidence type="ECO:0000256" key="4">
    <source>
        <dbReference type="ARBA" id="ARBA00022679"/>
    </source>
</evidence>
<comment type="catalytic activity">
    <reaction evidence="1">
        <text>ATP + protein L-histidine = ADP + protein N-phospho-L-histidine.</text>
        <dbReference type="EC" id="2.7.13.3"/>
    </reaction>
</comment>
<dbReference type="Pfam" id="PF00072">
    <property type="entry name" value="Response_reg"/>
    <property type="match status" value="2"/>
</dbReference>
<evidence type="ECO:0000259" key="10">
    <source>
        <dbReference type="PROSITE" id="PS50113"/>
    </source>
</evidence>
<dbReference type="InterPro" id="IPR004358">
    <property type="entry name" value="Sig_transdc_His_kin-like_C"/>
</dbReference>
<dbReference type="PANTHER" id="PTHR43047">
    <property type="entry name" value="TWO-COMPONENT HISTIDINE PROTEIN KINASE"/>
    <property type="match status" value="1"/>
</dbReference>
<sequence>MHTPGFEIGTVEHKLITEGNIEVRRQESLLKTGALQHAIFNSAYFSSIATDEKGVIQIFNVGAERMLGYTALDVVNRITPADISDPQEVIARAKALSLELETPITPGFEALVFKASRGIEDIYELTYVRKDGSRFPAIVSVTALRDVHEHIIGYLLIGTDNTARKHVEAAQALLDQRLRDQQFYTRSLIESNLDALMMTDPQGIISDVNQQMVALTGRTRDELIGAPSKKFFTDQTQADAAIKRVLQENKVTDYELTVRALNGVETVVSYNAATFHDRDRKLQGVFAAARDVTERKRFEHTLEVKNIELERASRMKSEFLATMSHELRTPLNAIIGFSEALKDGFLGQTSALQHECAGDIFSSGLHLLSLINDILDLSKVEAGMMSLELDAVDLHTLLPDSLTIVREKAAAQNIALSLKVGDDLGTPQLDIRKIKQIVYNLLSNAVKFSANGGAVTLHARRVARRAVGHLAGQWPVHSFPLADNEYNDFLELCVSDSGIGISEPDMATLFQAFSQIDSSLARKFEGTGLGLAMVRQLAELQGGTVAVASRAGEGSRFAVWLPLRAPVPGARPALHGAAAPAPARAGIAAAPPLQAERIALVVEDNDQAAALARLLLEAEGFTVLRAASAEQALELAPRQALSLITLDIGLPGMDGWQLLQRLRENPALARVPVVVISGIAATSLALSGGAAAMLQKPVSHAQLHASLSGLGLQPSLERTHTVLVAEHDPRAVEAIARLLPSPAYAIVRAYTGSEAIFLARHLRPDLILLDLVLPDVSGVDVAEALQRDPATARIPILVGAAAQATEPRCAEKRGLDQARFVAEVRRALLPH</sequence>
<keyword evidence="5" id="KW-0418">Kinase</keyword>
<feature type="domain" description="Response regulatory" evidence="8">
    <location>
        <begin position="721"/>
        <end position="831"/>
    </location>
</feature>
<feature type="domain" description="PAC" evidence="10">
    <location>
        <begin position="121"/>
        <end position="173"/>
    </location>
</feature>
<dbReference type="Pfam" id="PF13426">
    <property type="entry name" value="PAS_9"/>
    <property type="match status" value="2"/>
</dbReference>
<evidence type="ECO:0000256" key="2">
    <source>
        <dbReference type="ARBA" id="ARBA00012438"/>
    </source>
</evidence>
<dbReference type="Proteomes" id="UP000662888">
    <property type="component" value="Chromosome"/>
</dbReference>
<dbReference type="EC" id="2.7.13.3" evidence="2"/>
<feature type="domain" description="PAS" evidence="9">
    <location>
        <begin position="181"/>
        <end position="225"/>
    </location>
</feature>
<dbReference type="InterPro" id="IPR005467">
    <property type="entry name" value="His_kinase_dom"/>
</dbReference>
<dbReference type="RefSeq" id="WP_206088864.1">
    <property type="nucleotide sequence ID" value="NZ_CP065053.1"/>
</dbReference>
<dbReference type="InterPro" id="IPR000014">
    <property type="entry name" value="PAS"/>
</dbReference>
<dbReference type="CDD" id="cd00130">
    <property type="entry name" value="PAS"/>
    <property type="match status" value="2"/>
</dbReference>
<dbReference type="Pfam" id="PF00512">
    <property type="entry name" value="HisKA"/>
    <property type="match status" value="1"/>
</dbReference>
<dbReference type="Gene3D" id="3.40.50.2300">
    <property type="match status" value="2"/>
</dbReference>
<evidence type="ECO:0000256" key="6">
    <source>
        <dbReference type="PROSITE-ProRule" id="PRU00169"/>
    </source>
</evidence>
<evidence type="ECO:0000259" key="9">
    <source>
        <dbReference type="PROSITE" id="PS50112"/>
    </source>
</evidence>
<dbReference type="SMART" id="SM00086">
    <property type="entry name" value="PAC"/>
    <property type="match status" value="2"/>
</dbReference>
<dbReference type="SUPFAM" id="SSF52172">
    <property type="entry name" value="CheY-like"/>
    <property type="match status" value="2"/>
</dbReference>
<evidence type="ECO:0000313" key="11">
    <source>
        <dbReference type="EMBL" id="QPI49303.1"/>
    </source>
</evidence>
<dbReference type="NCBIfam" id="TIGR00229">
    <property type="entry name" value="sensory_box"/>
    <property type="match status" value="1"/>
</dbReference>
<feature type="domain" description="PAC" evidence="10">
    <location>
        <begin position="252"/>
        <end position="304"/>
    </location>
</feature>
<evidence type="ECO:0000259" key="8">
    <source>
        <dbReference type="PROSITE" id="PS50110"/>
    </source>
</evidence>
<feature type="modified residue" description="4-aspartylphosphate" evidence="6">
    <location>
        <position position="647"/>
    </location>
</feature>
<dbReference type="Gene3D" id="3.30.565.10">
    <property type="entry name" value="Histidine kinase-like ATPase, C-terminal domain"/>
    <property type="match status" value="1"/>
</dbReference>
<dbReference type="SUPFAM" id="SSF47384">
    <property type="entry name" value="Homodimeric domain of signal transducing histidine kinase"/>
    <property type="match status" value="1"/>
</dbReference>
<dbReference type="PRINTS" id="PR00344">
    <property type="entry name" value="BCTRLSENSOR"/>
</dbReference>
<dbReference type="InterPro" id="IPR000700">
    <property type="entry name" value="PAS-assoc_C"/>
</dbReference>
<dbReference type="InterPro" id="IPR001789">
    <property type="entry name" value="Sig_transdc_resp-reg_receiver"/>
</dbReference>
<evidence type="ECO:0000313" key="12">
    <source>
        <dbReference type="Proteomes" id="UP000662888"/>
    </source>
</evidence>
<organism evidence="11 12">
    <name type="scientific">Massilia antarctica</name>
    <dbReference type="NCBI Taxonomy" id="2765360"/>
    <lineage>
        <taxon>Bacteria</taxon>
        <taxon>Pseudomonadati</taxon>
        <taxon>Pseudomonadota</taxon>
        <taxon>Betaproteobacteria</taxon>
        <taxon>Burkholderiales</taxon>
        <taxon>Oxalobacteraceae</taxon>
        <taxon>Telluria group</taxon>
        <taxon>Massilia</taxon>
    </lineage>
</organism>
<dbReference type="CDD" id="cd00082">
    <property type="entry name" value="HisKA"/>
    <property type="match status" value="1"/>
</dbReference>
<dbReference type="PROSITE" id="PS50109">
    <property type="entry name" value="HIS_KIN"/>
    <property type="match status" value="1"/>
</dbReference>
<dbReference type="PANTHER" id="PTHR43047:SF72">
    <property type="entry name" value="OSMOSENSING HISTIDINE PROTEIN KINASE SLN1"/>
    <property type="match status" value="1"/>
</dbReference>
<dbReference type="SMART" id="SM00387">
    <property type="entry name" value="HATPase_c"/>
    <property type="match status" value="1"/>
</dbReference>
<dbReference type="CDD" id="cd16922">
    <property type="entry name" value="HATPase_EvgS-ArcB-TorS-like"/>
    <property type="match status" value="1"/>
</dbReference>
<proteinExistence type="predicted"/>
<dbReference type="InterPro" id="IPR011006">
    <property type="entry name" value="CheY-like_superfamily"/>
</dbReference>
<keyword evidence="12" id="KW-1185">Reference proteome</keyword>
<dbReference type="SMART" id="SM00448">
    <property type="entry name" value="REC"/>
    <property type="match status" value="2"/>
</dbReference>
<dbReference type="InterPro" id="IPR003661">
    <property type="entry name" value="HisK_dim/P_dom"/>
</dbReference>
<dbReference type="SUPFAM" id="SSF55785">
    <property type="entry name" value="PYP-like sensor domain (PAS domain)"/>
    <property type="match status" value="2"/>
</dbReference>
<dbReference type="PROSITE" id="PS50110">
    <property type="entry name" value="RESPONSE_REGULATORY"/>
    <property type="match status" value="2"/>
</dbReference>
<name>A0AA48WCP4_9BURK</name>
<dbReference type="InterPro" id="IPR001610">
    <property type="entry name" value="PAC"/>
</dbReference>
<evidence type="ECO:0000256" key="1">
    <source>
        <dbReference type="ARBA" id="ARBA00000085"/>
    </source>
</evidence>